<comment type="caution">
    <text evidence="3">The sequence shown here is derived from an EMBL/GenBank/DDBJ whole genome shotgun (WGS) entry which is preliminary data.</text>
</comment>
<feature type="transmembrane region" description="Helical" evidence="2">
    <location>
        <begin position="109"/>
        <end position="129"/>
    </location>
</feature>
<feature type="region of interest" description="Disordered" evidence="1">
    <location>
        <begin position="34"/>
        <end position="98"/>
    </location>
</feature>
<sequence>MTLSDTVETRLHPAIHEYSESLSLTAEQQRQLAEALQLHRNEPFDPADLHPEQQQQQLQQQQKQQHQQHPQQHEPSQQRRSSSPSPSPSSSSASAYAAWARAQATGSSYLLVAGGILCLLFPEALPGIYSM</sequence>
<dbReference type="Proteomes" id="UP000738325">
    <property type="component" value="Unassembled WGS sequence"/>
</dbReference>
<reference evidence="3" key="1">
    <citation type="journal article" date="2020" name="Fungal Divers.">
        <title>Resolving the Mortierellaceae phylogeny through synthesis of multi-gene phylogenetics and phylogenomics.</title>
        <authorList>
            <person name="Vandepol N."/>
            <person name="Liber J."/>
            <person name="Desiro A."/>
            <person name="Na H."/>
            <person name="Kennedy M."/>
            <person name="Barry K."/>
            <person name="Grigoriev I.V."/>
            <person name="Miller A.N."/>
            <person name="O'Donnell K."/>
            <person name="Stajich J.E."/>
            <person name="Bonito G."/>
        </authorList>
    </citation>
    <scope>NUCLEOTIDE SEQUENCE</scope>
    <source>
        <strain evidence="3">REB-010B</strain>
    </source>
</reference>
<evidence type="ECO:0000313" key="4">
    <source>
        <dbReference type="Proteomes" id="UP000738325"/>
    </source>
</evidence>
<dbReference type="AlphaFoldDB" id="A0A9P6RFW9"/>
<evidence type="ECO:0000313" key="3">
    <source>
        <dbReference type="EMBL" id="KAG0319391.1"/>
    </source>
</evidence>
<proteinExistence type="predicted"/>
<keyword evidence="2" id="KW-0472">Membrane</keyword>
<keyword evidence="4" id="KW-1185">Reference proteome</keyword>
<evidence type="ECO:0000256" key="1">
    <source>
        <dbReference type="SAM" id="MobiDB-lite"/>
    </source>
</evidence>
<evidence type="ECO:0000256" key="2">
    <source>
        <dbReference type="SAM" id="Phobius"/>
    </source>
</evidence>
<feature type="compositionally biased region" description="Low complexity" evidence="1">
    <location>
        <begin position="52"/>
        <end position="98"/>
    </location>
</feature>
<feature type="compositionally biased region" description="Basic and acidic residues" evidence="1">
    <location>
        <begin position="37"/>
        <end position="51"/>
    </location>
</feature>
<keyword evidence="2" id="KW-0812">Transmembrane</keyword>
<name>A0A9P6RFW9_9FUNG</name>
<accession>A0A9P6RFW9</accession>
<protein>
    <submittedName>
        <fullName evidence="3">Uncharacterized protein</fullName>
    </submittedName>
</protein>
<keyword evidence="2" id="KW-1133">Transmembrane helix</keyword>
<gene>
    <name evidence="3" type="ORF">BGZ99_005123</name>
</gene>
<organism evidence="3 4">
    <name type="scientific">Dissophora globulifera</name>
    <dbReference type="NCBI Taxonomy" id="979702"/>
    <lineage>
        <taxon>Eukaryota</taxon>
        <taxon>Fungi</taxon>
        <taxon>Fungi incertae sedis</taxon>
        <taxon>Mucoromycota</taxon>
        <taxon>Mortierellomycotina</taxon>
        <taxon>Mortierellomycetes</taxon>
        <taxon>Mortierellales</taxon>
        <taxon>Mortierellaceae</taxon>
        <taxon>Dissophora</taxon>
    </lineage>
</organism>
<dbReference type="EMBL" id="JAAAIP010000325">
    <property type="protein sequence ID" value="KAG0319391.1"/>
    <property type="molecule type" value="Genomic_DNA"/>
</dbReference>